<name>A0A8C5ZIW6_MARMA</name>
<keyword evidence="2" id="KW-1185">Reference proteome</keyword>
<sequence>MKTQIGVNILYIQRYDNCELFHLTAVNQVDKCSLQHSWAKRRAVDWHSLEYPKSSIGILSQEGSYQERRLAAGPQRFFSQEREKKGTKPLVLPSEQWLNSWTILQVSVGNIILLWQRKEGQPISIIITEGSRSYTCALTEGMVREMTEKRHPSVPEATMKHQHVSEASQPAENVSKDLYIKVYPGTYSVIVGSTSLTKKTHVVVLVYWTKLWVNIIFPTLK</sequence>
<reference evidence="1" key="1">
    <citation type="submission" date="2025-08" db="UniProtKB">
        <authorList>
            <consortium name="Ensembl"/>
        </authorList>
    </citation>
    <scope>IDENTIFICATION</scope>
</reference>
<evidence type="ECO:0000313" key="2">
    <source>
        <dbReference type="Proteomes" id="UP000694407"/>
    </source>
</evidence>
<dbReference type="GeneTree" id="ENSGT00960000192978"/>
<dbReference type="GO" id="GO:1901222">
    <property type="term" value="P:regulation of non-canonical NF-kappaB signal transduction"/>
    <property type="evidence" value="ECO:0007669"/>
    <property type="project" value="InterPro"/>
</dbReference>
<dbReference type="GO" id="GO:0005654">
    <property type="term" value="C:nucleoplasm"/>
    <property type="evidence" value="ECO:0007669"/>
    <property type="project" value="TreeGrafter"/>
</dbReference>
<protein>
    <submittedName>
        <fullName evidence="1">Uncharacterized protein</fullName>
    </submittedName>
</protein>
<dbReference type="AlphaFoldDB" id="A0A8C5ZIW6"/>
<proteinExistence type="predicted"/>
<dbReference type="InterPro" id="IPR033214">
    <property type="entry name" value="AKIP1"/>
</dbReference>
<evidence type="ECO:0000313" key="1">
    <source>
        <dbReference type="Ensembl" id="ENSMMMP00000014835.1"/>
    </source>
</evidence>
<dbReference type="Proteomes" id="UP000694407">
    <property type="component" value="Unplaced"/>
</dbReference>
<accession>A0A8C5ZIW6</accession>
<dbReference type="PANTHER" id="PTHR14330">
    <property type="entry name" value="A-KINASE-INTERACTING PROTEIN 1"/>
    <property type="match status" value="1"/>
</dbReference>
<reference evidence="1" key="2">
    <citation type="submission" date="2025-09" db="UniProtKB">
        <authorList>
            <consortium name="Ensembl"/>
        </authorList>
    </citation>
    <scope>IDENTIFICATION</scope>
</reference>
<dbReference type="Ensembl" id="ENSMMMT00000016916.1">
    <property type="protein sequence ID" value="ENSMMMP00000014835.1"/>
    <property type="gene ID" value="ENSMMMG00000013203.1"/>
</dbReference>
<organism evidence="1 2">
    <name type="scientific">Marmota marmota marmota</name>
    <name type="common">Alpine marmot</name>
    <dbReference type="NCBI Taxonomy" id="9994"/>
    <lineage>
        <taxon>Eukaryota</taxon>
        <taxon>Metazoa</taxon>
        <taxon>Chordata</taxon>
        <taxon>Craniata</taxon>
        <taxon>Vertebrata</taxon>
        <taxon>Euteleostomi</taxon>
        <taxon>Mammalia</taxon>
        <taxon>Eutheria</taxon>
        <taxon>Euarchontoglires</taxon>
        <taxon>Glires</taxon>
        <taxon>Rodentia</taxon>
        <taxon>Sciuromorpha</taxon>
        <taxon>Sciuridae</taxon>
        <taxon>Xerinae</taxon>
        <taxon>Marmotini</taxon>
        <taxon>Marmota</taxon>
    </lineage>
</organism>
<dbReference type="PANTHER" id="PTHR14330:SF2">
    <property type="entry name" value="A-KINASE-INTERACTING PROTEIN 1"/>
    <property type="match status" value="1"/>
</dbReference>